<dbReference type="Proteomes" id="UP000318521">
    <property type="component" value="Unassembled WGS sequence"/>
</dbReference>
<organism evidence="2 3">
    <name type="scientific">Alkalicoccobacillus porphyridii</name>
    <dbReference type="NCBI Taxonomy" id="2597270"/>
    <lineage>
        <taxon>Bacteria</taxon>
        <taxon>Bacillati</taxon>
        <taxon>Bacillota</taxon>
        <taxon>Bacilli</taxon>
        <taxon>Bacillales</taxon>
        <taxon>Bacillaceae</taxon>
        <taxon>Alkalicoccobacillus</taxon>
    </lineage>
</organism>
<evidence type="ECO:0000313" key="2">
    <source>
        <dbReference type="EMBL" id="TSB45511.1"/>
    </source>
</evidence>
<comment type="similarity">
    <text evidence="1">Belongs to the UPF0751 family.</text>
</comment>
<protein>
    <submittedName>
        <fullName evidence="2">DUF2325 domain-containing protein</fullName>
    </submittedName>
</protein>
<dbReference type="EMBL" id="VLXZ01000011">
    <property type="protein sequence ID" value="TSB45511.1"/>
    <property type="molecule type" value="Genomic_DNA"/>
</dbReference>
<dbReference type="PIRSF" id="PIRSF020408">
    <property type="entry name" value="UCP020408"/>
    <property type="match status" value="1"/>
</dbReference>
<evidence type="ECO:0000313" key="3">
    <source>
        <dbReference type="Proteomes" id="UP000318521"/>
    </source>
</evidence>
<keyword evidence="3" id="KW-1185">Reference proteome</keyword>
<name>A0A553ZVK5_9BACI</name>
<dbReference type="InterPro" id="IPR016772">
    <property type="entry name" value="UCP020408"/>
</dbReference>
<evidence type="ECO:0000256" key="1">
    <source>
        <dbReference type="ARBA" id="ARBA00007189"/>
    </source>
</evidence>
<sequence>MTSLMIVGADHLGSIPKKLEEIGYGNILHISGRKTKMVKREIPAGVDMILVLTDFINHNLTSVLKKKAMEQNVPVCYAKRSWCSIYKAIGQCQEDCPIAKK</sequence>
<dbReference type="Pfam" id="PF10087">
    <property type="entry name" value="DUF2325"/>
    <property type="match status" value="1"/>
</dbReference>
<reference evidence="2 3" key="1">
    <citation type="submission" date="2019-07" db="EMBL/GenBank/DDBJ databases">
        <authorList>
            <person name="Park Y.J."/>
            <person name="Jeong S.E."/>
            <person name="Jung H.S."/>
        </authorList>
    </citation>
    <scope>NUCLEOTIDE SEQUENCE [LARGE SCALE GENOMIC DNA]</scope>
    <source>
        <strain evidence="3">P16(2019)</strain>
    </source>
</reference>
<accession>A0A553ZVK5</accession>
<dbReference type="RefSeq" id="WP_143849937.1">
    <property type="nucleotide sequence ID" value="NZ_VLXZ01000011.1"/>
</dbReference>
<comment type="caution">
    <text evidence="2">The sequence shown here is derived from an EMBL/GenBank/DDBJ whole genome shotgun (WGS) entry which is preliminary data.</text>
</comment>
<gene>
    <name evidence="2" type="ORF">FN960_16410</name>
</gene>
<dbReference type="AlphaFoldDB" id="A0A553ZVK5"/>
<proteinExistence type="inferred from homology"/>
<dbReference type="OrthoDB" id="5324142at2"/>